<accession>A0ABS2ESS4</accession>
<dbReference type="RefSeq" id="WP_204474186.1">
    <property type="nucleotide sequence ID" value="NZ_JACJJW010000003.1"/>
</dbReference>
<evidence type="ECO:0008006" key="3">
    <source>
        <dbReference type="Google" id="ProtNLM"/>
    </source>
</evidence>
<protein>
    <recommendedName>
        <fullName evidence="3">ATP-grasp domain-containing protein</fullName>
    </recommendedName>
</protein>
<keyword evidence="2" id="KW-1185">Reference proteome</keyword>
<comment type="caution">
    <text evidence="1">The sequence shown here is derived from an EMBL/GenBank/DDBJ whole genome shotgun (WGS) entry which is preliminary data.</text>
</comment>
<organism evidence="1 2">
    <name type="scientific">Bacteroides mediterraneensis</name>
    <dbReference type="NCBI Taxonomy" id="1841856"/>
    <lineage>
        <taxon>Bacteria</taxon>
        <taxon>Pseudomonadati</taxon>
        <taxon>Bacteroidota</taxon>
        <taxon>Bacteroidia</taxon>
        <taxon>Bacteroidales</taxon>
        <taxon>Bacteroidaceae</taxon>
        <taxon>Bacteroides</taxon>
    </lineage>
</organism>
<proteinExistence type="predicted"/>
<gene>
    <name evidence="1" type="ORF">H6A31_01840</name>
</gene>
<evidence type="ECO:0000313" key="2">
    <source>
        <dbReference type="Proteomes" id="UP000703295"/>
    </source>
</evidence>
<reference evidence="1 2" key="1">
    <citation type="journal article" date="2021" name="Sci. Rep.">
        <title>The distribution of antibiotic resistance genes in chicken gut microbiota commensals.</title>
        <authorList>
            <person name="Juricova H."/>
            <person name="Matiasovicova J."/>
            <person name="Kubasova T."/>
            <person name="Cejkova D."/>
            <person name="Rychlik I."/>
        </authorList>
    </citation>
    <scope>NUCLEOTIDE SEQUENCE [LARGE SCALE GENOMIC DNA]</scope>
    <source>
        <strain evidence="1 2">An801</strain>
    </source>
</reference>
<sequence>MHPAIYLFNPDYDMAMANFTPYYKAPAEIIRMAADLSVLPVWFADEGCGVKVDCLKQVELFRQQLGEVCREEEGRKMLTRVLSAVNWTDDWQSARYRPWGWTPCLIHLLRQEGVEESLLPSKEKMQQLRYLSSRQRCLEILPAFSGWDGICGEMKACSHLSEVELFIQERRQVILKAPWSGSGRGLWKVSAESWNMQLAGWASRIMKVQGVLMAEPIYDKVADFAMEFFSDERGDVRFVGYSYFDTDVHGNYKANRLWGNEAIETVLACSVSSDLLHRLRERLEEVLKKVLDGNYQGYLGVDMMVCRMEDGFRIHPCVEVNLRMNMGVLSRILYDRHVHSLSEGEYVVEHYMHNGEALAFHQRMIELYPLEWKEGKMVNGYLPLTPVQEGTRFQAYLQVRWKN</sequence>
<dbReference type="SUPFAM" id="SSF56059">
    <property type="entry name" value="Glutathione synthetase ATP-binding domain-like"/>
    <property type="match status" value="1"/>
</dbReference>
<dbReference type="EMBL" id="JACJJW010000003">
    <property type="protein sequence ID" value="MBM6757448.1"/>
    <property type="molecule type" value="Genomic_DNA"/>
</dbReference>
<dbReference type="Proteomes" id="UP000703295">
    <property type="component" value="Unassembled WGS sequence"/>
</dbReference>
<name>A0ABS2ESS4_9BACE</name>
<evidence type="ECO:0000313" key="1">
    <source>
        <dbReference type="EMBL" id="MBM6757448.1"/>
    </source>
</evidence>